<organism evidence="2 3">
    <name type="scientific">Thelephora terrestris</name>
    <dbReference type="NCBI Taxonomy" id="56493"/>
    <lineage>
        <taxon>Eukaryota</taxon>
        <taxon>Fungi</taxon>
        <taxon>Dikarya</taxon>
        <taxon>Basidiomycota</taxon>
        <taxon>Agaricomycotina</taxon>
        <taxon>Agaricomycetes</taxon>
        <taxon>Thelephorales</taxon>
        <taxon>Thelephoraceae</taxon>
        <taxon>Thelephora</taxon>
    </lineage>
</organism>
<feature type="region of interest" description="Disordered" evidence="1">
    <location>
        <begin position="501"/>
        <end position="669"/>
    </location>
</feature>
<feature type="compositionally biased region" description="Basic residues" evidence="1">
    <location>
        <begin position="865"/>
        <end position="875"/>
    </location>
</feature>
<feature type="region of interest" description="Disordered" evidence="1">
    <location>
        <begin position="346"/>
        <end position="484"/>
    </location>
</feature>
<feature type="compositionally biased region" description="Low complexity" evidence="1">
    <location>
        <begin position="346"/>
        <end position="358"/>
    </location>
</feature>
<feature type="region of interest" description="Disordered" evidence="1">
    <location>
        <begin position="1055"/>
        <end position="1116"/>
    </location>
</feature>
<evidence type="ECO:0008006" key="4">
    <source>
        <dbReference type="Google" id="ProtNLM"/>
    </source>
</evidence>
<proteinExistence type="predicted"/>
<evidence type="ECO:0000256" key="1">
    <source>
        <dbReference type="SAM" id="MobiDB-lite"/>
    </source>
</evidence>
<sequence length="1190" mass="130505">MNEVTPWIKDYFLNLATTHGSDFNTVPPAPKLKKCQLRKVLTSEAKDYFWVVLSDREHEVPGRIPKEVAEQCVRDTKRGTRFTQHTGSLIEIRDFSPLLIRVEDVPSTSTHRKDLALDIRRVRLRGAAGEAVWGSPKPLDDVQDWKEWLHELRKPDGNPDILKVREKQRNEAKVVEQFVEPSEPLPDLGHRPNLVTYAPAAAQPKAASTVSALVERSPMQRYRRKWKKAVPGLDEFAQRLQIPEDVRSKISEKQAGREAKSKSRSSARGALEIGSSPARLSSVPRATTPGEWLTSPGVLGRLFNDRETEMSSDVDSSRLSTPFDIFHDVEMDEVEEQQEPEIVPETPQIALDSQTQHLTPPPPAQPPRQRSPLPTSSNPQMQNHQTSPSSIHTSVQAVSGSQLPSSEKPPAWAGLADESSCGPSFVLPWTQNDDPRVAVLKPTAGSNQPPQENATKPIEEPAQPNAFKPPQESNAISKDVPCGPDFGESVFQAIEKAFQQGDTEKMASTTHDAPVALPTATVTVAQLPPPKPRSRPPSKAIQKSRGPSPLGRPTATERLESPTRQPFQALNRRVPVPKVGPTREPIGGRNENGGATMVLIPASDETKLSSSSKQDSSSQPVQSSQSIPSSLPIPPSAPLTSSQPVPSPEPQIQRSMSQTDKSVAQEGDSVVVQVNESVADIEALQDPTGITQSSLEYVSTQENKVAVDLVPQKSVERPAEVVVVEKVTDEPQEGSLPQIAVIREVGSPGSASEELDELESGSEVGDHSSVTKRKPKPVLPNSPLESHPRKPPKPPRAPNPASRAASVAEKVPLRSPSSRLPPKPVVLIERKHTSIIPTDEQASAPQKRRHPSPSEEGFPMPQPVKRSRVHGHRRPVQTMLPPVSRTPSPLPQERNHPVVSDLSHSAKGKGRAEGIKGLENISFSKDVGREQGFQAKAKKAPDTGTKRKPSDAFSAQDNSRDVKRLKVDPEPAPRKLVKQLSFVDPDKLKWPFRSKQQAPKTSAQQGTTATATAEACAVEEPDEDGRKSKYFNPQLYREPEYARMIAALEVEHPHKVIRSSTHENDRDSENIRLRFDPQKSKADRQLPGKSQKTSRLLNGCESPDRPAAHARIQDSEPVEDVVGDFVATGPQWPMARKLGSFAPDLNPPSLPGLPGGRLMNKRLREILIRTGKARTREAKAAESNLNGRLR</sequence>
<reference evidence="2" key="1">
    <citation type="journal article" date="2020" name="Nat. Commun.">
        <title>Large-scale genome sequencing of mycorrhizal fungi provides insights into the early evolution of symbiotic traits.</title>
        <authorList>
            <person name="Miyauchi S."/>
            <person name="Kiss E."/>
            <person name="Kuo A."/>
            <person name="Drula E."/>
            <person name="Kohler A."/>
            <person name="Sanchez-Garcia M."/>
            <person name="Morin E."/>
            <person name="Andreopoulos B."/>
            <person name="Barry K.W."/>
            <person name="Bonito G."/>
            <person name="Buee M."/>
            <person name="Carver A."/>
            <person name="Chen C."/>
            <person name="Cichocki N."/>
            <person name="Clum A."/>
            <person name="Culley D."/>
            <person name="Crous P.W."/>
            <person name="Fauchery L."/>
            <person name="Girlanda M."/>
            <person name="Hayes R.D."/>
            <person name="Keri Z."/>
            <person name="LaButti K."/>
            <person name="Lipzen A."/>
            <person name="Lombard V."/>
            <person name="Magnuson J."/>
            <person name="Maillard F."/>
            <person name="Murat C."/>
            <person name="Nolan M."/>
            <person name="Ohm R.A."/>
            <person name="Pangilinan J."/>
            <person name="Pereira M.F."/>
            <person name="Perotto S."/>
            <person name="Peter M."/>
            <person name="Pfister S."/>
            <person name="Riley R."/>
            <person name="Sitrit Y."/>
            <person name="Stielow J.B."/>
            <person name="Szollosi G."/>
            <person name="Zifcakova L."/>
            <person name="Stursova M."/>
            <person name="Spatafora J.W."/>
            <person name="Tedersoo L."/>
            <person name="Vaario L.M."/>
            <person name="Yamada A."/>
            <person name="Yan M."/>
            <person name="Wang P."/>
            <person name="Xu J."/>
            <person name="Bruns T."/>
            <person name="Baldrian P."/>
            <person name="Vilgalys R."/>
            <person name="Dunand C."/>
            <person name="Henrissat B."/>
            <person name="Grigoriev I.V."/>
            <person name="Hibbett D."/>
            <person name="Nagy L.G."/>
            <person name="Martin F.M."/>
        </authorList>
    </citation>
    <scope>NUCLEOTIDE SEQUENCE</scope>
    <source>
        <strain evidence="2">UH-Tt-Lm1</strain>
    </source>
</reference>
<evidence type="ECO:0000313" key="3">
    <source>
        <dbReference type="Proteomes" id="UP000736335"/>
    </source>
</evidence>
<reference evidence="2" key="2">
    <citation type="submission" date="2020-11" db="EMBL/GenBank/DDBJ databases">
        <authorList>
            <consortium name="DOE Joint Genome Institute"/>
            <person name="Kuo A."/>
            <person name="Miyauchi S."/>
            <person name="Kiss E."/>
            <person name="Drula E."/>
            <person name="Kohler A."/>
            <person name="Sanchez-Garcia M."/>
            <person name="Andreopoulos B."/>
            <person name="Barry K.W."/>
            <person name="Bonito G."/>
            <person name="Buee M."/>
            <person name="Carver A."/>
            <person name="Chen C."/>
            <person name="Cichocki N."/>
            <person name="Clum A."/>
            <person name="Culley D."/>
            <person name="Crous P.W."/>
            <person name="Fauchery L."/>
            <person name="Girlanda M."/>
            <person name="Hayes R."/>
            <person name="Keri Z."/>
            <person name="Labutti K."/>
            <person name="Lipzen A."/>
            <person name="Lombard V."/>
            <person name="Magnuson J."/>
            <person name="Maillard F."/>
            <person name="Morin E."/>
            <person name="Murat C."/>
            <person name="Nolan M."/>
            <person name="Ohm R."/>
            <person name="Pangilinan J."/>
            <person name="Pereira M."/>
            <person name="Perotto S."/>
            <person name="Peter M."/>
            <person name="Riley R."/>
            <person name="Sitrit Y."/>
            <person name="Stielow B."/>
            <person name="Szollosi G."/>
            <person name="Zifcakova L."/>
            <person name="Stursova M."/>
            <person name="Spatafora J.W."/>
            <person name="Tedersoo L."/>
            <person name="Vaario L.-M."/>
            <person name="Yamada A."/>
            <person name="Yan M."/>
            <person name="Wang P."/>
            <person name="Xu J."/>
            <person name="Bruns T."/>
            <person name="Baldrian P."/>
            <person name="Vilgalys R."/>
            <person name="Henrissat B."/>
            <person name="Grigoriev I.V."/>
            <person name="Hibbett D."/>
            <person name="Nagy L.G."/>
            <person name="Martin F.M."/>
        </authorList>
    </citation>
    <scope>NUCLEOTIDE SEQUENCE</scope>
    <source>
        <strain evidence="2">UH-Tt-Lm1</strain>
    </source>
</reference>
<feature type="compositionally biased region" description="Low complexity" evidence="1">
    <location>
        <begin position="609"/>
        <end position="630"/>
    </location>
</feature>
<dbReference type="Proteomes" id="UP000736335">
    <property type="component" value="Unassembled WGS sequence"/>
</dbReference>
<feature type="compositionally biased region" description="Basic and acidic residues" evidence="1">
    <location>
        <begin position="1102"/>
        <end position="1114"/>
    </location>
</feature>
<dbReference type="EMBL" id="WIUZ02000021">
    <property type="protein sequence ID" value="KAF9778951.1"/>
    <property type="molecule type" value="Genomic_DNA"/>
</dbReference>
<keyword evidence="3" id="KW-1185">Reference proteome</keyword>
<feature type="region of interest" description="Disordered" evidence="1">
    <location>
        <begin position="726"/>
        <end position="973"/>
    </location>
</feature>
<feature type="compositionally biased region" description="Low complexity" evidence="1">
    <location>
        <begin position="1001"/>
        <end position="1016"/>
    </location>
</feature>
<accession>A0A9P6H4C7</accession>
<feature type="compositionally biased region" description="Basic and acidic residues" evidence="1">
    <location>
        <begin position="939"/>
        <end position="950"/>
    </location>
</feature>
<feature type="compositionally biased region" description="Basic and acidic residues" evidence="1">
    <location>
        <begin position="247"/>
        <end position="261"/>
    </location>
</feature>
<feature type="compositionally biased region" description="Basic and acidic residues" evidence="1">
    <location>
        <begin position="958"/>
        <end position="973"/>
    </location>
</feature>
<feature type="compositionally biased region" description="Polar residues" evidence="1">
    <location>
        <begin position="375"/>
        <end position="405"/>
    </location>
</feature>
<name>A0A9P6H4C7_9AGAM</name>
<evidence type="ECO:0000313" key="2">
    <source>
        <dbReference type="EMBL" id="KAF9778951.1"/>
    </source>
</evidence>
<comment type="caution">
    <text evidence="2">The sequence shown here is derived from an EMBL/GenBank/DDBJ whole genome shotgun (WGS) entry which is preliminary data.</text>
</comment>
<feature type="compositionally biased region" description="Basic and acidic residues" evidence="1">
    <location>
        <begin position="1055"/>
        <end position="1086"/>
    </location>
</feature>
<feature type="region of interest" description="Disordered" evidence="1">
    <location>
        <begin position="247"/>
        <end position="298"/>
    </location>
</feature>
<dbReference type="AlphaFoldDB" id="A0A9P6H4C7"/>
<feature type="compositionally biased region" description="Polar residues" evidence="1">
    <location>
        <begin position="650"/>
        <end position="662"/>
    </location>
</feature>
<dbReference type="OrthoDB" id="3144405at2759"/>
<feature type="region of interest" description="Disordered" evidence="1">
    <location>
        <begin position="988"/>
        <end position="1031"/>
    </location>
</feature>
<protein>
    <recommendedName>
        <fullName evidence="4">Telomere replication protein EST3</fullName>
    </recommendedName>
</protein>
<gene>
    <name evidence="2" type="ORF">BJ322DRAFT_1173015</name>
</gene>
<feature type="compositionally biased region" description="Polar residues" evidence="1">
    <location>
        <begin position="444"/>
        <end position="454"/>
    </location>
</feature>